<reference evidence="1" key="2">
    <citation type="submission" date="2020-09" db="EMBL/GenBank/DDBJ databases">
        <authorList>
            <person name="Sun Q."/>
            <person name="Ohkuma M."/>
        </authorList>
    </citation>
    <scope>NUCLEOTIDE SEQUENCE</scope>
    <source>
        <strain evidence="1">JCM 19596</strain>
    </source>
</reference>
<sequence length="154" mass="17253">MTATTQLQTVATNIDEQALGDERIIDFDIDANTDYEIQSCVMVDNDDRVVEAAVRFGKVEEREDLGIGKSLIGRAWTFMVEEQTTLDVVEADLSDFSAIVPHLRVNRDNVEEYGLETLTLDEFADIVAALADLVENVLRGHGRSVNPRFDDYLN</sequence>
<name>A0A830F287_9EURY</name>
<proteinExistence type="predicted"/>
<comment type="caution">
    <text evidence="1">The sequence shown here is derived from an EMBL/GenBank/DDBJ whole genome shotgun (WGS) entry which is preliminary data.</text>
</comment>
<reference evidence="1" key="1">
    <citation type="journal article" date="2014" name="Int. J. Syst. Evol. Microbiol.">
        <title>Complete genome sequence of Corynebacterium casei LMG S-19264T (=DSM 44701T), isolated from a smear-ripened cheese.</title>
        <authorList>
            <consortium name="US DOE Joint Genome Institute (JGI-PGF)"/>
            <person name="Walter F."/>
            <person name="Albersmeier A."/>
            <person name="Kalinowski J."/>
            <person name="Ruckert C."/>
        </authorList>
    </citation>
    <scope>NUCLEOTIDE SEQUENCE</scope>
    <source>
        <strain evidence="1">JCM 19596</strain>
    </source>
</reference>
<evidence type="ECO:0000313" key="2">
    <source>
        <dbReference type="Proteomes" id="UP000607197"/>
    </source>
</evidence>
<dbReference type="EMBL" id="BMPG01000001">
    <property type="protein sequence ID" value="GGL55282.1"/>
    <property type="molecule type" value="Genomic_DNA"/>
</dbReference>
<gene>
    <name evidence="1" type="ORF">GCM10009039_11780</name>
</gene>
<dbReference type="RefSeq" id="WP_188976801.1">
    <property type="nucleotide sequence ID" value="NZ_BMPG01000001.1"/>
</dbReference>
<dbReference type="AlphaFoldDB" id="A0A830F287"/>
<dbReference type="Proteomes" id="UP000607197">
    <property type="component" value="Unassembled WGS sequence"/>
</dbReference>
<keyword evidence="2" id="KW-1185">Reference proteome</keyword>
<protein>
    <submittedName>
        <fullName evidence="1">Uncharacterized protein</fullName>
    </submittedName>
</protein>
<organism evidence="1 2">
    <name type="scientific">Halocalculus aciditolerans</name>
    <dbReference type="NCBI Taxonomy" id="1383812"/>
    <lineage>
        <taxon>Archaea</taxon>
        <taxon>Methanobacteriati</taxon>
        <taxon>Methanobacteriota</taxon>
        <taxon>Stenosarchaea group</taxon>
        <taxon>Halobacteria</taxon>
        <taxon>Halobacteriales</taxon>
        <taxon>Halobacteriaceae</taxon>
        <taxon>Halocalculus</taxon>
    </lineage>
</organism>
<evidence type="ECO:0000313" key="1">
    <source>
        <dbReference type="EMBL" id="GGL55282.1"/>
    </source>
</evidence>
<accession>A0A830F287</accession>